<reference evidence="1 2" key="1">
    <citation type="submission" date="2016-02" db="EMBL/GenBank/DDBJ databases">
        <authorList>
            <consortium name="Pathogen Informatics"/>
        </authorList>
    </citation>
    <scope>NUCLEOTIDE SEQUENCE [LARGE SCALE GENOMIC DNA]</scope>
    <source>
        <strain evidence="1 2">LSS32</strain>
    </source>
</reference>
<dbReference type="RefSeq" id="WP_044673482.1">
    <property type="nucleotide sequence ID" value="NZ_CEFF01000147.1"/>
</dbReference>
<evidence type="ECO:0000313" key="1">
    <source>
        <dbReference type="EMBL" id="CYV14011.1"/>
    </source>
</evidence>
<dbReference type="InterPro" id="IPR009061">
    <property type="entry name" value="DNA-bd_dom_put_sf"/>
</dbReference>
<sequence>MEEQGFLSRWFELNLLDKIIDVIENYLTRRIEKEFEHHTCGLVSRQKLMKDLELKDETLRKWEDAGLKRYQPPFEKTSKIYYKESDVERFLTV</sequence>
<protein>
    <submittedName>
        <fullName evidence="1">Phage protein</fullName>
    </submittedName>
</protein>
<dbReference type="EMBL" id="FIGJ01000055">
    <property type="protein sequence ID" value="CYV14011.1"/>
    <property type="molecule type" value="Genomic_DNA"/>
</dbReference>
<gene>
    <name evidence="1" type="ORF">ERS132394_02381</name>
</gene>
<dbReference type="Proteomes" id="UP000072618">
    <property type="component" value="Unassembled WGS sequence"/>
</dbReference>
<accession>A0A0Z8HBA4</accession>
<name>A0A0Z8HBA4_STRSU</name>
<organism evidence="1 2">
    <name type="scientific">Streptococcus suis</name>
    <dbReference type="NCBI Taxonomy" id="1307"/>
    <lineage>
        <taxon>Bacteria</taxon>
        <taxon>Bacillati</taxon>
        <taxon>Bacillota</taxon>
        <taxon>Bacilli</taxon>
        <taxon>Lactobacillales</taxon>
        <taxon>Streptococcaceae</taxon>
        <taxon>Streptococcus</taxon>
    </lineage>
</organism>
<evidence type="ECO:0000313" key="2">
    <source>
        <dbReference type="Proteomes" id="UP000072618"/>
    </source>
</evidence>
<dbReference type="SUPFAM" id="SSF46955">
    <property type="entry name" value="Putative DNA-binding domain"/>
    <property type="match status" value="1"/>
</dbReference>
<proteinExistence type="predicted"/>
<dbReference type="AlphaFoldDB" id="A0A0Z8HBA4"/>